<dbReference type="PANTHER" id="PTHR12778">
    <property type="entry name" value="SOLUTE CARRIER FAMILY 33 ACETYL-COA TRANSPORTER -RELATED"/>
    <property type="match status" value="1"/>
</dbReference>
<name>A0ABV4WDH3_9CYAN</name>
<evidence type="ECO:0000313" key="8">
    <source>
        <dbReference type="Proteomes" id="UP001576780"/>
    </source>
</evidence>
<protein>
    <recommendedName>
        <fullName evidence="9">Amino acid transporter transmembrane domain-containing protein</fullName>
    </recommendedName>
</protein>
<dbReference type="InterPro" id="IPR004752">
    <property type="entry name" value="AmpG_permease/AT-1"/>
</dbReference>
<evidence type="ECO:0000256" key="3">
    <source>
        <dbReference type="ARBA" id="ARBA00022692"/>
    </source>
</evidence>
<evidence type="ECO:0000256" key="6">
    <source>
        <dbReference type="SAM" id="Phobius"/>
    </source>
</evidence>
<evidence type="ECO:0000256" key="1">
    <source>
        <dbReference type="ARBA" id="ARBA00004141"/>
    </source>
</evidence>
<comment type="subcellular location">
    <subcellularLocation>
        <location evidence="1">Membrane</location>
        <topology evidence="1">Multi-pass membrane protein</topology>
    </subcellularLocation>
</comment>
<feature type="transmembrane region" description="Helical" evidence="6">
    <location>
        <begin position="39"/>
        <end position="60"/>
    </location>
</feature>
<comment type="caution">
    <text evidence="7">The sequence shown here is derived from an EMBL/GenBank/DDBJ whole genome shotgun (WGS) entry which is preliminary data.</text>
</comment>
<dbReference type="Proteomes" id="UP001576780">
    <property type="component" value="Unassembled WGS sequence"/>
</dbReference>
<sequence>MSLGAIGFLGFLIIPSALKFLWSPLVDRYRLPGLGHYRGWIIVLQSLSIVTLLVTAFLDVQTNITGLLGRY</sequence>
<evidence type="ECO:0008006" key="9">
    <source>
        <dbReference type="Google" id="ProtNLM"/>
    </source>
</evidence>
<evidence type="ECO:0000313" key="7">
    <source>
        <dbReference type="EMBL" id="MFB2833051.1"/>
    </source>
</evidence>
<dbReference type="Pfam" id="PF13000">
    <property type="entry name" value="Acatn"/>
    <property type="match status" value="1"/>
</dbReference>
<dbReference type="RefSeq" id="WP_413275521.1">
    <property type="nucleotide sequence ID" value="NZ_JBHFNT010000010.1"/>
</dbReference>
<gene>
    <name evidence="7" type="ORF">ACE1CA_00800</name>
</gene>
<evidence type="ECO:0000256" key="5">
    <source>
        <dbReference type="ARBA" id="ARBA00023136"/>
    </source>
</evidence>
<organism evidence="7 8">
    <name type="scientific">Floridaenema evergladense BLCC-F167</name>
    <dbReference type="NCBI Taxonomy" id="3153639"/>
    <lineage>
        <taxon>Bacteria</taxon>
        <taxon>Bacillati</taxon>
        <taxon>Cyanobacteriota</taxon>
        <taxon>Cyanophyceae</taxon>
        <taxon>Oscillatoriophycideae</taxon>
        <taxon>Aerosakkonematales</taxon>
        <taxon>Aerosakkonemataceae</taxon>
        <taxon>Floridanema</taxon>
        <taxon>Floridanema evergladense</taxon>
    </lineage>
</organism>
<keyword evidence="8" id="KW-1185">Reference proteome</keyword>
<evidence type="ECO:0000256" key="2">
    <source>
        <dbReference type="ARBA" id="ARBA00022448"/>
    </source>
</evidence>
<reference evidence="7 8" key="1">
    <citation type="submission" date="2024-09" db="EMBL/GenBank/DDBJ databases">
        <title>Floridaenema gen nov. (Aerosakkonemataceae, Aerosakkonematales ord. nov., Cyanobacteria) from benthic tropical and subtropical fresh waters, with the description of four new species.</title>
        <authorList>
            <person name="Moretto J.A."/>
            <person name="Berthold D.E."/>
            <person name="Lefler F.W."/>
            <person name="Huang I.-S."/>
            <person name="Laughinghouse H. IV."/>
        </authorList>
    </citation>
    <scope>NUCLEOTIDE SEQUENCE [LARGE SCALE GENOMIC DNA]</scope>
    <source>
        <strain evidence="7 8">BLCC-F167</strain>
    </source>
</reference>
<evidence type="ECO:0000256" key="4">
    <source>
        <dbReference type="ARBA" id="ARBA00022989"/>
    </source>
</evidence>
<accession>A0ABV4WDH3</accession>
<dbReference type="PANTHER" id="PTHR12778:SF10">
    <property type="entry name" value="MAJOR FACILITATOR SUPERFAMILY DOMAIN-CONTAINING PROTEIN 3"/>
    <property type="match status" value="1"/>
</dbReference>
<keyword evidence="3 6" id="KW-0812">Transmembrane</keyword>
<keyword evidence="4 6" id="KW-1133">Transmembrane helix</keyword>
<keyword evidence="2" id="KW-0813">Transport</keyword>
<dbReference type="EMBL" id="JBHFNT010000010">
    <property type="protein sequence ID" value="MFB2833051.1"/>
    <property type="molecule type" value="Genomic_DNA"/>
</dbReference>
<dbReference type="InterPro" id="IPR024371">
    <property type="entry name" value="AcetylCoA_trans_1-like"/>
</dbReference>
<proteinExistence type="predicted"/>
<keyword evidence="5 6" id="KW-0472">Membrane</keyword>